<gene>
    <name evidence="2" type="ORF">IFM89_036861</name>
</gene>
<feature type="compositionally biased region" description="Low complexity" evidence="1">
    <location>
        <begin position="111"/>
        <end position="132"/>
    </location>
</feature>
<evidence type="ECO:0000256" key="1">
    <source>
        <dbReference type="SAM" id="MobiDB-lite"/>
    </source>
</evidence>
<dbReference type="OrthoDB" id="1937499at2759"/>
<organism evidence="2 3">
    <name type="scientific">Coptis chinensis</name>
    <dbReference type="NCBI Taxonomy" id="261450"/>
    <lineage>
        <taxon>Eukaryota</taxon>
        <taxon>Viridiplantae</taxon>
        <taxon>Streptophyta</taxon>
        <taxon>Embryophyta</taxon>
        <taxon>Tracheophyta</taxon>
        <taxon>Spermatophyta</taxon>
        <taxon>Magnoliopsida</taxon>
        <taxon>Ranunculales</taxon>
        <taxon>Ranunculaceae</taxon>
        <taxon>Coptidoideae</taxon>
        <taxon>Coptis</taxon>
    </lineage>
</organism>
<reference evidence="2 3" key="1">
    <citation type="submission" date="2020-10" db="EMBL/GenBank/DDBJ databases">
        <title>The Coptis chinensis genome and diversification of protoberbering-type alkaloids.</title>
        <authorList>
            <person name="Wang B."/>
            <person name="Shu S."/>
            <person name="Song C."/>
            <person name="Liu Y."/>
        </authorList>
    </citation>
    <scope>NUCLEOTIDE SEQUENCE [LARGE SCALE GENOMIC DNA]</scope>
    <source>
        <strain evidence="2">HL-2020</strain>
        <tissue evidence="2">Leaf</tissue>
    </source>
</reference>
<evidence type="ECO:0000313" key="2">
    <source>
        <dbReference type="EMBL" id="KAF9599375.1"/>
    </source>
</evidence>
<evidence type="ECO:0000313" key="3">
    <source>
        <dbReference type="Proteomes" id="UP000631114"/>
    </source>
</evidence>
<protein>
    <submittedName>
        <fullName evidence="2">Uncharacterized protein</fullName>
    </submittedName>
</protein>
<dbReference type="AlphaFoldDB" id="A0A835HF27"/>
<dbReference type="Proteomes" id="UP000631114">
    <property type="component" value="Unassembled WGS sequence"/>
</dbReference>
<feature type="region of interest" description="Disordered" evidence="1">
    <location>
        <begin position="101"/>
        <end position="132"/>
    </location>
</feature>
<comment type="caution">
    <text evidence="2">The sequence shown here is derived from an EMBL/GenBank/DDBJ whole genome shotgun (WGS) entry which is preliminary data.</text>
</comment>
<proteinExistence type="predicted"/>
<name>A0A835HF27_9MAGN</name>
<dbReference type="PANTHER" id="PTHR33601">
    <property type="entry name" value="PROTEIN LITTLE ZIPPER 4"/>
    <property type="match status" value="1"/>
</dbReference>
<dbReference type="PANTHER" id="PTHR33601:SF1">
    <property type="entry name" value="PROTEIN LITTLE ZIPPER 4"/>
    <property type="match status" value="1"/>
</dbReference>
<dbReference type="InterPro" id="IPR039312">
    <property type="entry name" value="ZPR"/>
</dbReference>
<dbReference type="EMBL" id="JADFTS010000007">
    <property type="protein sequence ID" value="KAF9599375.1"/>
    <property type="molecule type" value="Genomic_DNA"/>
</dbReference>
<keyword evidence="3" id="KW-1185">Reference proteome</keyword>
<accession>A0A835HF27</accession>
<sequence length="132" mass="14910">MSIIGVCHHYYFSLKCGPKISSSNLHTIARSSELLYGSTGPIYDVQTWILLTVEFFVVMERLNSKLLLQNCYMIQENERLRKKAQVLNQENQQLLQELKQKLSKANKPNPNTNTELSLGSTSSSSPTNSSKS</sequence>